<proteinExistence type="inferred from homology"/>
<feature type="region of interest" description="Disordered" evidence="2">
    <location>
        <begin position="28"/>
        <end position="48"/>
    </location>
</feature>
<dbReference type="PANTHER" id="PTHR30469">
    <property type="entry name" value="MULTIDRUG RESISTANCE PROTEIN MDTA"/>
    <property type="match status" value="1"/>
</dbReference>
<dbReference type="InterPro" id="IPR058792">
    <property type="entry name" value="Beta-barrel_RND_2"/>
</dbReference>
<keyword evidence="6" id="KW-1185">Reference proteome</keyword>
<evidence type="ECO:0000259" key="4">
    <source>
        <dbReference type="Pfam" id="PF25954"/>
    </source>
</evidence>
<dbReference type="Gene3D" id="2.40.420.20">
    <property type="match status" value="1"/>
</dbReference>
<dbReference type="Gene3D" id="2.40.50.100">
    <property type="match status" value="1"/>
</dbReference>
<dbReference type="RefSeq" id="WP_103679677.1">
    <property type="nucleotide sequence ID" value="NZ_LPWH01000050.1"/>
</dbReference>
<name>A0A2S4JX29_9SPIO</name>
<reference evidence="6" key="1">
    <citation type="submission" date="2015-12" db="EMBL/GenBank/DDBJ databases">
        <authorList>
            <person name="Lodha T.D."/>
            <person name="Chintalapati S."/>
            <person name="Chintalapati V.R."/>
            <person name="Sravanthi T."/>
        </authorList>
    </citation>
    <scope>NUCLEOTIDE SEQUENCE [LARGE SCALE GENOMIC DNA]</scope>
    <source>
        <strain evidence="6">JC133</strain>
    </source>
</reference>
<feature type="compositionally biased region" description="Pro residues" evidence="2">
    <location>
        <begin position="29"/>
        <end position="44"/>
    </location>
</feature>
<dbReference type="PANTHER" id="PTHR30469:SF15">
    <property type="entry name" value="HLYD FAMILY OF SECRETION PROTEINS"/>
    <property type="match status" value="1"/>
</dbReference>
<evidence type="ECO:0000256" key="2">
    <source>
        <dbReference type="SAM" id="MobiDB-lite"/>
    </source>
</evidence>
<accession>A0A2S4JX29</accession>
<gene>
    <name evidence="5" type="ORF">AU468_04410</name>
</gene>
<evidence type="ECO:0000256" key="1">
    <source>
        <dbReference type="ARBA" id="ARBA00009477"/>
    </source>
</evidence>
<evidence type="ECO:0000313" key="5">
    <source>
        <dbReference type="EMBL" id="POR04061.1"/>
    </source>
</evidence>
<dbReference type="GO" id="GO:0015562">
    <property type="term" value="F:efflux transmembrane transporter activity"/>
    <property type="evidence" value="ECO:0007669"/>
    <property type="project" value="TreeGrafter"/>
</dbReference>
<evidence type="ECO:0000313" key="6">
    <source>
        <dbReference type="Proteomes" id="UP000237350"/>
    </source>
</evidence>
<dbReference type="EMBL" id="LPWH01000050">
    <property type="protein sequence ID" value="POR04061.1"/>
    <property type="molecule type" value="Genomic_DNA"/>
</dbReference>
<dbReference type="NCBIfam" id="TIGR01730">
    <property type="entry name" value="RND_mfp"/>
    <property type="match status" value="1"/>
</dbReference>
<feature type="domain" description="Multidrug resistance protein MdtA-like barrel-sandwich hybrid" evidence="3">
    <location>
        <begin position="75"/>
        <end position="204"/>
    </location>
</feature>
<dbReference type="Pfam" id="PF25917">
    <property type="entry name" value="BSH_RND"/>
    <property type="match status" value="1"/>
</dbReference>
<protein>
    <submittedName>
        <fullName evidence="5">Uncharacterized protein</fullName>
    </submittedName>
</protein>
<dbReference type="OrthoDB" id="369353at2"/>
<dbReference type="SUPFAM" id="SSF111369">
    <property type="entry name" value="HlyD-like secretion proteins"/>
    <property type="match status" value="1"/>
</dbReference>
<organism evidence="5 6">
    <name type="scientific">Alkalispirochaeta sphaeroplastigenens</name>
    <dbReference type="NCBI Taxonomy" id="1187066"/>
    <lineage>
        <taxon>Bacteria</taxon>
        <taxon>Pseudomonadati</taxon>
        <taxon>Spirochaetota</taxon>
        <taxon>Spirochaetia</taxon>
        <taxon>Spirochaetales</taxon>
        <taxon>Spirochaetaceae</taxon>
        <taxon>Alkalispirochaeta</taxon>
    </lineage>
</organism>
<dbReference type="GO" id="GO:1990281">
    <property type="term" value="C:efflux pump complex"/>
    <property type="evidence" value="ECO:0007669"/>
    <property type="project" value="TreeGrafter"/>
</dbReference>
<comment type="caution">
    <text evidence="5">The sequence shown here is derived from an EMBL/GenBank/DDBJ whole genome shotgun (WGS) entry which is preliminary data.</text>
</comment>
<dbReference type="AlphaFoldDB" id="A0A2S4JX29"/>
<dbReference type="Gene3D" id="1.10.287.470">
    <property type="entry name" value="Helix hairpin bin"/>
    <property type="match status" value="1"/>
</dbReference>
<comment type="similarity">
    <text evidence="1">Belongs to the membrane fusion protein (MFP) (TC 8.A.1) family.</text>
</comment>
<dbReference type="InterPro" id="IPR058625">
    <property type="entry name" value="MdtA-like_BSH"/>
</dbReference>
<dbReference type="Proteomes" id="UP000237350">
    <property type="component" value="Unassembled WGS sequence"/>
</dbReference>
<evidence type="ECO:0000259" key="3">
    <source>
        <dbReference type="Pfam" id="PF25917"/>
    </source>
</evidence>
<sequence>MPTHHHPLRPLLRALVVVLAGISLAACRPGPPRGSAPDPEQPPEQEPRPVLVVAVEEAPLVRTIRGSGMVSGIREASVVTETEGPLQRVFFDLGDQVRQGQVLLSFDTRREEAEVLQAQADLELARIELAAAESLQDRGTVSRAETARRRAALSGAEARLTDAEKRYSDRQVRAPISGRIAARPIDLEEGTYLGRGVQAARIVDTNRLRTEIGLGEREIALVRAGTAAQVRVPACSDIWRDGRVSAVGAAADPRTGAFPLRVEWENPCPLRTRAGMSVQVRIAPRDTTNYLVVPSEAILRRGEATFLFLLKDNSLEGKDTALLREVEVLETFADRVALAGGVNPGDLVVVSALSALRDGDPLRATLRENQR</sequence>
<dbReference type="Pfam" id="PF25954">
    <property type="entry name" value="Beta-barrel_RND_2"/>
    <property type="match status" value="1"/>
</dbReference>
<feature type="domain" description="CusB-like beta-barrel" evidence="4">
    <location>
        <begin position="215"/>
        <end position="284"/>
    </location>
</feature>
<dbReference type="Gene3D" id="2.40.30.170">
    <property type="match status" value="1"/>
</dbReference>
<dbReference type="InterPro" id="IPR006143">
    <property type="entry name" value="RND_pump_MFP"/>
</dbReference>